<accession>A0A0R3WGB7</accession>
<gene>
    <name evidence="1" type="ORF">TASK_LOCUS9911</name>
</gene>
<dbReference type="WBParaSite" id="TASK_0000991001-mRNA-1">
    <property type="protein sequence ID" value="TASK_0000991001-mRNA-1"/>
    <property type="gene ID" value="TASK_0000991001"/>
</dbReference>
<evidence type="ECO:0000313" key="1">
    <source>
        <dbReference type="EMBL" id="VDK46626.1"/>
    </source>
</evidence>
<dbReference type="Proteomes" id="UP000282613">
    <property type="component" value="Unassembled WGS sequence"/>
</dbReference>
<evidence type="ECO:0000313" key="3">
    <source>
        <dbReference type="WBParaSite" id="TASK_0000991001-mRNA-1"/>
    </source>
</evidence>
<dbReference type="EMBL" id="UYRS01019712">
    <property type="protein sequence ID" value="VDK46626.1"/>
    <property type="molecule type" value="Genomic_DNA"/>
</dbReference>
<protein>
    <submittedName>
        <fullName evidence="3">DUF3700 domain-containing protein</fullName>
    </submittedName>
</protein>
<name>A0A0R3WGB7_TAEAS</name>
<reference evidence="3" key="1">
    <citation type="submission" date="2017-02" db="UniProtKB">
        <authorList>
            <consortium name="WormBaseParasite"/>
        </authorList>
    </citation>
    <scope>IDENTIFICATION</scope>
</reference>
<sequence>MRRSLQVGAKCSVRCNDAATSEKQRIGRLSSSCDATPEAALKAITSALPSSLPSAGTFPCSALFSEGNTFSASLCSTTKSGRLHCYVSSPDVFFKTIEASLSYLLDSTEPAQGRSTSVSSTLCSCLSTLFSCIIHYHHQHSGNGNGFLHLTLDRPLYVTDSQGSKSELIAPWNFTNGEISVYGTGRVAFTPGDSENQVFYLMEAAGHYFFACDKACNMTCILPWREPLVVFCSFPAGRGSDDTSHALRWRPCMKSFQY</sequence>
<dbReference type="AlphaFoldDB" id="A0A0R3WGB7"/>
<organism evidence="3">
    <name type="scientific">Taenia asiatica</name>
    <name type="common">Asian tapeworm</name>
    <dbReference type="NCBI Taxonomy" id="60517"/>
    <lineage>
        <taxon>Eukaryota</taxon>
        <taxon>Metazoa</taxon>
        <taxon>Spiralia</taxon>
        <taxon>Lophotrochozoa</taxon>
        <taxon>Platyhelminthes</taxon>
        <taxon>Cestoda</taxon>
        <taxon>Eucestoda</taxon>
        <taxon>Cyclophyllidea</taxon>
        <taxon>Taeniidae</taxon>
        <taxon>Taenia</taxon>
    </lineage>
</organism>
<dbReference type="OrthoDB" id="6246337at2759"/>
<evidence type="ECO:0000313" key="2">
    <source>
        <dbReference type="Proteomes" id="UP000282613"/>
    </source>
</evidence>
<keyword evidence="2" id="KW-1185">Reference proteome</keyword>
<proteinExistence type="predicted"/>
<reference evidence="1 2" key="2">
    <citation type="submission" date="2018-11" db="EMBL/GenBank/DDBJ databases">
        <authorList>
            <consortium name="Pathogen Informatics"/>
        </authorList>
    </citation>
    <scope>NUCLEOTIDE SEQUENCE [LARGE SCALE GENOMIC DNA]</scope>
</reference>